<evidence type="ECO:0000313" key="4">
    <source>
        <dbReference type="Proteomes" id="UP000235828"/>
    </source>
</evidence>
<evidence type="ECO:0000256" key="2">
    <source>
        <dbReference type="SAM" id="Phobius"/>
    </source>
</evidence>
<organism evidence="3 4">
    <name type="scientific">Vibrio tapetis subsp. tapetis</name>
    <dbReference type="NCBI Taxonomy" id="1671868"/>
    <lineage>
        <taxon>Bacteria</taxon>
        <taxon>Pseudomonadati</taxon>
        <taxon>Pseudomonadota</taxon>
        <taxon>Gammaproteobacteria</taxon>
        <taxon>Vibrionales</taxon>
        <taxon>Vibrionaceae</taxon>
        <taxon>Vibrio</taxon>
    </lineage>
</organism>
<feature type="compositionally biased region" description="Polar residues" evidence="1">
    <location>
        <begin position="54"/>
        <end position="73"/>
    </location>
</feature>
<sequence length="143" mass="15180">MEPIIYGVIGVVLAVVVWKGVGLIKRLNQRKSASEGQQQNQLLSGIHIEHSGLCTRSASNPGASNSRSNSPTTHRFGKRKATQLHLVASNAAASKGKVTSKATAAGVEVAVKKNGPPIKRKNSAEVIKLVYSRDDDVVQSAEK</sequence>
<dbReference type="Proteomes" id="UP000235828">
    <property type="component" value="Chromosome A"/>
</dbReference>
<feature type="transmembrane region" description="Helical" evidence="2">
    <location>
        <begin position="6"/>
        <end position="24"/>
    </location>
</feature>
<dbReference type="AlphaFoldDB" id="A0A2N8Z9F4"/>
<evidence type="ECO:0000256" key="1">
    <source>
        <dbReference type="SAM" id="MobiDB-lite"/>
    </source>
</evidence>
<protein>
    <submittedName>
        <fullName evidence="3">Uncharacterized protein</fullName>
    </submittedName>
</protein>
<keyword evidence="2" id="KW-1133">Transmembrane helix</keyword>
<name>A0A2N8Z9F4_9VIBR</name>
<gene>
    <name evidence="3" type="ORF">VTAP4600_A0538</name>
</gene>
<keyword evidence="4" id="KW-1185">Reference proteome</keyword>
<keyword evidence="2" id="KW-0812">Transmembrane</keyword>
<keyword evidence="2" id="KW-0472">Membrane</keyword>
<proteinExistence type="predicted"/>
<dbReference type="EMBL" id="LT960611">
    <property type="protein sequence ID" value="SON48517.1"/>
    <property type="molecule type" value="Genomic_DNA"/>
</dbReference>
<dbReference type="KEGG" id="vta:A0538"/>
<dbReference type="RefSeq" id="WP_102521356.1">
    <property type="nucleotide sequence ID" value="NZ_LT960611.1"/>
</dbReference>
<feature type="region of interest" description="Disordered" evidence="1">
    <location>
        <begin position="53"/>
        <end position="80"/>
    </location>
</feature>
<reference evidence="3 4" key="1">
    <citation type="submission" date="2017-10" db="EMBL/GenBank/DDBJ databases">
        <authorList>
            <person name="Banno H."/>
            <person name="Chua N.-H."/>
        </authorList>
    </citation>
    <scope>NUCLEOTIDE SEQUENCE [LARGE SCALE GENOMIC DNA]</scope>
    <source>
        <strain evidence="3">Vibrio tapetis CECT4600</strain>
    </source>
</reference>
<accession>A0A2N8Z9F4</accession>
<evidence type="ECO:0000313" key="3">
    <source>
        <dbReference type="EMBL" id="SON48517.1"/>
    </source>
</evidence>